<evidence type="ECO:0000256" key="2">
    <source>
        <dbReference type="ARBA" id="ARBA00022598"/>
    </source>
</evidence>
<dbReference type="PANTHER" id="PTHR43201:SF5">
    <property type="entry name" value="MEDIUM-CHAIN ACYL-COA LIGASE ACSF2, MITOCHONDRIAL"/>
    <property type="match status" value="1"/>
</dbReference>
<name>A0A6F8ZFJ0_9FIRM</name>
<comment type="similarity">
    <text evidence="1">Belongs to the ATP-dependent AMP-binding enzyme family.</text>
</comment>
<reference evidence="4 5" key="1">
    <citation type="submission" date="2020-02" db="EMBL/GenBank/DDBJ databases">
        <authorList>
            <person name="Hogendoorn C."/>
        </authorList>
    </citation>
    <scope>NUCLEOTIDE SEQUENCE [LARGE SCALE GENOMIC DNA]</scope>
    <source>
        <strain evidence="4">R501</strain>
    </source>
</reference>
<dbReference type="KEGG" id="hfv:R50_1041"/>
<dbReference type="InterPro" id="IPR000873">
    <property type="entry name" value="AMP-dep_synth/lig_dom"/>
</dbReference>
<protein>
    <recommendedName>
        <fullName evidence="3">AMP-dependent synthetase/ligase domain-containing protein</fullName>
    </recommendedName>
</protein>
<dbReference type="GO" id="GO:0031956">
    <property type="term" value="F:medium-chain fatty acid-CoA ligase activity"/>
    <property type="evidence" value="ECO:0007669"/>
    <property type="project" value="TreeGrafter"/>
</dbReference>
<dbReference type="AlphaFoldDB" id="A0A6F8ZFJ0"/>
<dbReference type="Proteomes" id="UP000503399">
    <property type="component" value="Chromosome"/>
</dbReference>
<evidence type="ECO:0000313" key="5">
    <source>
        <dbReference type="Proteomes" id="UP000503399"/>
    </source>
</evidence>
<feature type="domain" description="AMP-dependent synthetase/ligase" evidence="3">
    <location>
        <begin position="22"/>
        <end position="97"/>
    </location>
</feature>
<sequence length="159" mass="17298">MLPGLRLVRVPWRPGEGRPAPDWEARWGCPVLTAYDVPEAGGQVAAEALPPAPRRPGSVGRPLGVAVSVHDADGWDLPPGEEGEVWVNGPSVIHAYWGQTYARRFHQGWFRTGDRGYLDADGYLYLTGHLGADLPAWLRRAQPALEPARGRPRPGTVPG</sequence>
<proteinExistence type="inferred from homology"/>
<dbReference type="Gene3D" id="3.40.50.12780">
    <property type="entry name" value="N-terminal domain of ligase-like"/>
    <property type="match status" value="1"/>
</dbReference>
<keyword evidence="5" id="KW-1185">Reference proteome</keyword>
<dbReference type="EMBL" id="LR778114">
    <property type="protein sequence ID" value="CAB1128547.1"/>
    <property type="molecule type" value="Genomic_DNA"/>
</dbReference>
<dbReference type="GO" id="GO:0006631">
    <property type="term" value="P:fatty acid metabolic process"/>
    <property type="evidence" value="ECO:0007669"/>
    <property type="project" value="TreeGrafter"/>
</dbReference>
<evidence type="ECO:0000313" key="4">
    <source>
        <dbReference type="EMBL" id="CAB1128547.1"/>
    </source>
</evidence>
<dbReference type="InterPro" id="IPR042099">
    <property type="entry name" value="ANL_N_sf"/>
</dbReference>
<accession>A0A6F8ZFJ0</accession>
<dbReference type="Pfam" id="PF00501">
    <property type="entry name" value="AMP-binding"/>
    <property type="match status" value="1"/>
</dbReference>
<keyword evidence="2" id="KW-0436">Ligase</keyword>
<evidence type="ECO:0000256" key="1">
    <source>
        <dbReference type="ARBA" id="ARBA00006432"/>
    </source>
</evidence>
<evidence type="ECO:0000259" key="3">
    <source>
        <dbReference type="Pfam" id="PF00501"/>
    </source>
</evidence>
<organism evidence="4 5">
    <name type="scientific">Candidatus Hydrogenisulfobacillus filiaventi</name>
    <dbReference type="NCBI Taxonomy" id="2707344"/>
    <lineage>
        <taxon>Bacteria</taxon>
        <taxon>Bacillati</taxon>
        <taxon>Bacillota</taxon>
        <taxon>Clostridia</taxon>
        <taxon>Eubacteriales</taxon>
        <taxon>Clostridiales Family XVII. Incertae Sedis</taxon>
        <taxon>Candidatus Hydrogenisulfobacillus</taxon>
    </lineage>
</organism>
<gene>
    <name evidence="4" type="ORF">R50_1041</name>
</gene>
<dbReference type="SUPFAM" id="SSF56801">
    <property type="entry name" value="Acetyl-CoA synthetase-like"/>
    <property type="match status" value="1"/>
</dbReference>
<dbReference type="PANTHER" id="PTHR43201">
    <property type="entry name" value="ACYL-COA SYNTHETASE"/>
    <property type="match status" value="1"/>
</dbReference>